<dbReference type="Gene3D" id="3.40.47.10">
    <property type="match status" value="1"/>
</dbReference>
<dbReference type="STRING" id="692418.SAMN04488029_0519"/>
<dbReference type="EMBL" id="FWYF01000001">
    <property type="protein sequence ID" value="SMD32177.1"/>
    <property type="molecule type" value="Genomic_DNA"/>
</dbReference>
<dbReference type="OrthoDB" id="1404523at2"/>
<name>A0A1W2G678_REIFA</name>
<keyword evidence="3" id="KW-1185">Reference proteome</keyword>
<evidence type="ECO:0000313" key="2">
    <source>
        <dbReference type="EMBL" id="SMD32177.1"/>
    </source>
</evidence>
<dbReference type="InterPro" id="IPR014030">
    <property type="entry name" value="Ketoacyl_synth_N"/>
</dbReference>
<dbReference type="Proteomes" id="UP000192472">
    <property type="component" value="Unassembled WGS sequence"/>
</dbReference>
<dbReference type="GO" id="GO:0016746">
    <property type="term" value="F:acyltransferase activity"/>
    <property type="evidence" value="ECO:0007669"/>
    <property type="project" value="InterPro"/>
</dbReference>
<organism evidence="2 3">
    <name type="scientific">Reichenbachiella faecimaris</name>
    <dbReference type="NCBI Taxonomy" id="692418"/>
    <lineage>
        <taxon>Bacteria</taxon>
        <taxon>Pseudomonadati</taxon>
        <taxon>Bacteroidota</taxon>
        <taxon>Cytophagia</taxon>
        <taxon>Cytophagales</taxon>
        <taxon>Reichenbachiellaceae</taxon>
        <taxon>Reichenbachiella</taxon>
    </lineage>
</organism>
<evidence type="ECO:0000259" key="1">
    <source>
        <dbReference type="Pfam" id="PF13723"/>
    </source>
</evidence>
<dbReference type="SUPFAM" id="SSF53901">
    <property type="entry name" value="Thiolase-like"/>
    <property type="match status" value="1"/>
</dbReference>
<accession>A0A1W2G678</accession>
<dbReference type="RefSeq" id="WP_084370856.1">
    <property type="nucleotide sequence ID" value="NZ_FWYF01000001.1"/>
</dbReference>
<dbReference type="AlphaFoldDB" id="A0A1W2G678"/>
<evidence type="ECO:0000313" key="3">
    <source>
        <dbReference type="Proteomes" id="UP000192472"/>
    </source>
</evidence>
<gene>
    <name evidence="2" type="ORF">SAMN04488029_0519</name>
</gene>
<protein>
    <submittedName>
        <fullName evidence="2">Beta-ketoacyl synthase, N-terminal domain</fullName>
    </submittedName>
</protein>
<dbReference type="InterPro" id="IPR016039">
    <property type="entry name" value="Thiolase-like"/>
</dbReference>
<proteinExistence type="predicted"/>
<dbReference type="Pfam" id="PF13723">
    <property type="entry name" value="Ketoacyl-synt_2"/>
    <property type="match status" value="1"/>
</dbReference>
<feature type="domain" description="Beta-ketoacyl synthase-like N-terminal" evidence="1">
    <location>
        <begin position="41"/>
        <end position="169"/>
    </location>
</feature>
<reference evidence="2 3" key="1">
    <citation type="submission" date="2017-04" db="EMBL/GenBank/DDBJ databases">
        <authorList>
            <person name="Afonso C.L."/>
            <person name="Miller P.J."/>
            <person name="Scott M.A."/>
            <person name="Spackman E."/>
            <person name="Goraichik I."/>
            <person name="Dimitrov K.M."/>
            <person name="Suarez D.L."/>
            <person name="Swayne D.E."/>
        </authorList>
    </citation>
    <scope>NUCLEOTIDE SEQUENCE [LARGE SCALE GENOMIC DNA]</scope>
    <source>
        <strain evidence="2 3">DSM 26133</strain>
    </source>
</reference>
<sequence length="305" mass="34100">MYIQAASSITTLDTFGKKDFAEGFLKKHKGSNELIQPIYKDYIPTGLLRRTPKINKMALACMEDCLTQYQTEFDAIIVGTGLGCLSDTEKFLGHIANAKPDQMLSPTAFIQSGHNAISGQIALMKKNHAYNMTYAQGGLSFEYAMKDALLCLEEGQKNVLVGAVDEKIDLLDEWVGKFDLGFLNSITEGASFFVLNSVPGAVKVEDVMVCTGDWQEPLNEMLERKKMTWTAIDQVFVGHNWTHTLGVDLPCPTFEYTKFCGRYLSSSAFGMHLAQDYLRHNDKKWALVINRVEESKTGITLLQHD</sequence>